<gene>
    <name evidence="4" type="ORF">E7027_06395</name>
</gene>
<comment type="caution">
    <text evidence="4">The sequence shown here is derived from an EMBL/GenBank/DDBJ whole genome shotgun (WGS) entry which is preliminary data.</text>
</comment>
<proteinExistence type="inferred from homology"/>
<evidence type="ECO:0000313" key="4">
    <source>
        <dbReference type="EMBL" id="MBE6421733.1"/>
    </source>
</evidence>
<accession>A0A928DPS4</accession>
<dbReference type="Pfam" id="PF00535">
    <property type="entry name" value="Glycos_transf_2"/>
    <property type="match status" value="1"/>
</dbReference>
<sequence>MKKQRISLFIITHNEEANIAKCILSARELVNEIVVVDSFSTDKTVQICRELGANIYTRKFEGYTKKKNFALSKVSSPWALSLDADETLTPELVEEIRQAVQDETVAGYKLPRANFFLGKRMKYSGIAKEYLLRLVRTEKAEFRGGLVHETLCVQGKVKKLKKTFNHHSYTDMEDYFVKFNKHTSLAAETMFKKGKKCNLAVLILRMPFEFLRRYVLRLGFLNGVRGLIWATCSTFYTFVKYIKLWFLWQRKRF</sequence>
<keyword evidence="2" id="KW-0472">Membrane</keyword>
<keyword evidence="2" id="KW-1133">Transmembrane helix</keyword>
<keyword evidence="2" id="KW-0812">Transmembrane</keyword>
<dbReference type="EMBL" id="SUVG01000007">
    <property type="protein sequence ID" value="MBE6421733.1"/>
    <property type="molecule type" value="Genomic_DNA"/>
</dbReference>
<evidence type="ECO:0000256" key="2">
    <source>
        <dbReference type="SAM" id="Phobius"/>
    </source>
</evidence>
<dbReference type="PANTHER" id="PTHR43630:SF2">
    <property type="entry name" value="GLYCOSYLTRANSFERASE"/>
    <property type="match status" value="1"/>
</dbReference>
<evidence type="ECO:0000313" key="5">
    <source>
        <dbReference type="Proteomes" id="UP000725649"/>
    </source>
</evidence>
<name>A0A928DPS4_9BACT</name>
<comment type="similarity">
    <text evidence="1">Belongs to the glycosyltransferase 2 family. WaaE/KdtX subfamily.</text>
</comment>
<protein>
    <submittedName>
        <fullName evidence="4">Glycosyltransferase family 2 protein</fullName>
    </submittedName>
</protein>
<feature type="transmembrane region" description="Helical" evidence="2">
    <location>
        <begin position="227"/>
        <end position="248"/>
    </location>
</feature>
<dbReference type="Gene3D" id="3.90.550.10">
    <property type="entry name" value="Spore Coat Polysaccharide Biosynthesis Protein SpsA, Chain A"/>
    <property type="match status" value="1"/>
</dbReference>
<organism evidence="4 5">
    <name type="scientific">Candidatus Avelusimicrobium gallicola</name>
    <dbReference type="NCBI Taxonomy" id="2562704"/>
    <lineage>
        <taxon>Bacteria</taxon>
        <taxon>Pseudomonadati</taxon>
        <taxon>Elusimicrobiota</taxon>
        <taxon>Elusimicrobia</taxon>
        <taxon>Elusimicrobiales</taxon>
        <taxon>Elusimicrobiaceae</taxon>
        <taxon>Candidatus Avelusimicrobium</taxon>
    </lineage>
</organism>
<dbReference type="PANTHER" id="PTHR43630">
    <property type="entry name" value="POLY-BETA-1,6-N-ACETYL-D-GLUCOSAMINE SYNTHASE"/>
    <property type="match status" value="1"/>
</dbReference>
<dbReference type="InterPro" id="IPR001173">
    <property type="entry name" value="Glyco_trans_2-like"/>
</dbReference>
<evidence type="ECO:0000256" key="1">
    <source>
        <dbReference type="ARBA" id="ARBA00038494"/>
    </source>
</evidence>
<reference evidence="4" key="1">
    <citation type="submission" date="2019-04" db="EMBL/GenBank/DDBJ databases">
        <title>Evolution of Biomass-Degrading Anaerobic Consortia Revealed by Metagenomics.</title>
        <authorList>
            <person name="Peng X."/>
        </authorList>
    </citation>
    <scope>NUCLEOTIDE SEQUENCE</scope>
    <source>
        <strain evidence="4">SIG66</strain>
    </source>
</reference>
<feature type="domain" description="Glycosyltransferase 2-like" evidence="3">
    <location>
        <begin position="7"/>
        <end position="122"/>
    </location>
</feature>
<dbReference type="CDD" id="cd02511">
    <property type="entry name" value="Beta4Glucosyltransferase"/>
    <property type="match status" value="1"/>
</dbReference>
<dbReference type="InterPro" id="IPR029044">
    <property type="entry name" value="Nucleotide-diphossugar_trans"/>
</dbReference>
<dbReference type="AlphaFoldDB" id="A0A928DPS4"/>
<evidence type="ECO:0000259" key="3">
    <source>
        <dbReference type="Pfam" id="PF00535"/>
    </source>
</evidence>
<dbReference type="Proteomes" id="UP000725649">
    <property type="component" value="Unassembled WGS sequence"/>
</dbReference>
<dbReference type="SUPFAM" id="SSF53448">
    <property type="entry name" value="Nucleotide-diphospho-sugar transferases"/>
    <property type="match status" value="1"/>
</dbReference>